<reference evidence="1 2" key="1">
    <citation type="submission" date="2017-01" db="EMBL/GenBank/DDBJ databases">
        <title>Novel large sulfur bacteria in the metagenomes of groundwater-fed chemosynthetic microbial mats in the Lake Huron basin.</title>
        <authorList>
            <person name="Sharrar A.M."/>
            <person name="Flood B.E."/>
            <person name="Bailey J.V."/>
            <person name="Jones D.S."/>
            <person name="Biddanda B."/>
            <person name="Ruberg S.A."/>
            <person name="Marcus D.N."/>
            <person name="Dick G.J."/>
        </authorList>
    </citation>
    <scope>NUCLEOTIDE SEQUENCE [LARGE SCALE GENOMIC DNA]</scope>
    <source>
        <strain evidence="1">A7</strain>
    </source>
</reference>
<dbReference type="AlphaFoldDB" id="A0A1W9KWD1"/>
<evidence type="ECO:0000313" key="1">
    <source>
        <dbReference type="EMBL" id="OQW88868.1"/>
    </source>
</evidence>
<proteinExistence type="predicted"/>
<protein>
    <recommendedName>
        <fullName evidence="3">DUF2946 domain-containing protein</fullName>
    </recommendedName>
</protein>
<comment type="caution">
    <text evidence="1">The sequence shown here is derived from an EMBL/GenBank/DDBJ whole genome shotgun (WGS) entry which is preliminary data.</text>
</comment>
<dbReference type="Proteomes" id="UP000192505">
    <property type="component" value="Unassembled WGS sequence"/>
</dbReference>
<sequence length="180" mass="19756">MDDIVLQAMVKWPNVPDCYGWLGLDNRGNWYMRDDRAQAAGAFASGQPGAKGSLLQHDKLIEFIGRNYGPDATGCWFFQNGPQRVFVELQAAPLIWRVQPDLSVKDHIGRSAQVQSCWLDELGHLFLAADTGLGLVHTQDMTLAAEAVERGLWVPQEVASQDLPGKFGFVQSPGSRSSSA</sequence>
<dbReference type="Pfam" id="PF11161">
    <property type="entry name" value="DUF2944"/>
    <property type="match status" value="1"/>
</dbReference>
<organism evidence="1 2">
    <name type="scientific">Rhodoferax ferrireducens</name>
    <dbReference type="NCBI Taxonomy" id="192843"/>
    <lineage>
        <taxon>Bacteria</taxon>
        <taxon>Pseudomonadati</taxon>
        <taxon>Pseudomonadota</taxon>
        <taxon>Betaproteobacteria</taxon>
        <taxon>Burkholderiales</taxon>
        <taxon>Comamonadaceae</taxon>
        <taxon>Rhodoferax</taxon>
    </lineage>
</organism>
<gene>
    <name evidence="1" type="ORF">BWK72_08000</name>
</gene>
<evidence type="ECO:0000313" key="2">
    <source>
        <dbReference type="Proteomes" id="UP000192505"/>
    </source>
</evidence>
<accession>A0A1W9KWD1</accession>
<evidence type="ECO:0008006" key="3">
    <source>
        <dbReference type="Google" id="ProtNLM"/>
    </source>
</evidence>
<dbReference type="InterPro" id="IPR021332">
    <property type="entry name" value="DUF2944"/>
</dbReference>
<name>A0A1W9KWD1_9BURK</name>
<dbReference type="EMBL" id="MTEI01000003">
    <property type="protein sequence ID" value="OQW88868.1"/>
    <property type="molecule type" value="Genomic_DNA"/>
</dbReference>